<keyword evidence="4" id="KW-1185">Reference proteome</keyword>
<dbReference type="PANTHER" id="PTHR48458:SF1">
    <property type="entry name" value="SET DOMAIN-CONTAINING PROTEIN"/>
    <property type="match status" value="1"/>
</dbReference>
<gene>
    <name evidence="3" type="ORF">MIMGU_mgv1a021594mg</name>
</gene>
<dbReference type="InterPro" id="IPR053114">
    <property type="entry name" value="ATXR5/ATXR6"/>
</dbReference>
<organism evidence="3 4">
    <name type="scientific">Erythranthe guttata</name>
    <name type="common">Yellow monkey flower</name>
    <name type="synonym">Mimulus guttatus</name>
    <dbReference type="NCBI Taxonomy" id="4155"/>
    <lineage>
        <taxon>Eukaryota</taxon>
        <taxon>Viridiplantae</taxon>
        <taxon>Streptophyta</taxon>
        <taxon>Embryophyta</taxon>
        <taxon>Tracheophyta</taxon>
        <taxon>Spermatophyta</taxon>
        <taxon>Magnoliopsida</taxon>
        <taxon>eudicotyledons</taxon>
        <taxon>Gunneridae</taxon>
        <taxon>Pentapetalae</taxon>
        <taxon>asterids</taxon>
        <taxon>lamiids</taxon>
        <taxon>Lamiales</taxon>
        <taxon>Phrymaceae</taxon>
        <taxon>Erythranthe</taxon>
    </lineage>
</organism>
<dbReference type="Gene3D" id="2.170.270.10">
    <property type="entry name" value="SET domain"/>
    <property type="match status" value="1"/>
</dbReference>
<reference evidence="3 4" key="1">
    <citation type="journal article" date="2013" name="Proc. Natl. Acad. Sci. U.S.A.">
        <title>Fine-scale variation in meiotic recombination in Mimulus inferred from population shotgun sequencing.</title>
        <authorList>
            <person name="Hellsten U."/>
            <person name="Wright K.M."/>
            <person name="Jenkins J."/>
            <person name="Shu S."/>
            <person name="Yuan Y."/>
            <person name="Wessler S.R."/>
            <person name="Schmutz J."/>
            <person name="Willis J.H."/>
            <person name="Rokhsar D.S."/>
        </authorList>
    </citation>
    <scope>NUCLEOTIDE SEQUENCE [LARGE SCALE GENOMIC DNA]</scope>
    <source>
        <strain evidence="4">cv. DUN x IM62</strain>
    </source>
</reference>
<evidence type="ECO:0000313" key="4">
    <source>
        <dbReference type="Proteomes" id="UP000030748"/>
    </source>
</evidence>
<proteinExistence type="predicted"/>
<feature type="non-terminal residue" evidence="3">
    <location>
        <position position="1"/>
    </location>
</feature>
<dbReference type="SUPFAM" id="SSF82199">
    <property type="entry name" value="SET domain"/>
    <property type="match status" value="1"/>
</dbReference>
<dbReference type="Pfam" id="PF00856">
    <property type="entry name" value="SET"/>
    <property type="match status" value="1"/>
</dbReference>
<dbReference type="PROSITE" id="PS50280">
    <property type="entry name" value="SET"/>
    <property type="match status" value="1"/>
</dbReference>
<feature type="domain" description="SET" evidence="2">
    <location>
        <begin position="12"/>
        <end position="147"/>
    </location>
</feature>
<dbReference type="InterPro" id="IPR046341">
    <property type="entry name" value="SET_dom_sf"/>
</dbReference>
<dbReference type="Proteomes" id="UP000030748">
    <property type="component" value="Unassembled WGS sequence"/>
</dbReference>
<dbReference type="InterPro" id="IPR001214">
    <property type="entry name" value="SET_dom"/>
</dbReference>
<sequence>NLEYSNELTYNPSMAPRSTNRSSFENGGMMVKLVCRYSVEADGPIKDMTLIAEFAGTVGYIRNREEDDCDSMMALLSSVDQSKSLVVCADRLGNISRFVSGINNHTTKGRKKQNIKCVRYNVDKECVVLLVANRDIAKGERLYYDYNGCEYEYPTHYFL</sequence>
<evidence type="ECO:0000313" key="3">
    <source>
        <dbReference type="EMBL" id="EYU30390.1"/>
    </source>
</evidence>
<dbReference type="AlphaFoldDB" id="A0A022QV40"/>
<name>A0A022QV40_ERYGU</name>
<evidence type="ECO:0000259" key="2">
    <source>
        <dbReference type="PROSITE" id="PS50280"/>
    </source>
</evidence>
<dbReference type="STRING" id="4155.A0A022QV40"/>
<accession>A0A022QV40</accession>
<protein>
    <recommendedName>
        <fullName evidence="2">SET domain-containing protein</fullName>
    </recommendedName>
</protein>
<feature type="region of interest" description="Disordered" evidence="1">
    <location>
        <begin position="1"/>
        <end position="21"/>
    </location>
</feature>
<dbReference type="EMBL" id="KI631062">
    <property type="protein sequence ID" value="EYU30390.1"/>
    <property type="molecule type" value="Genomic_DNA"/>
</dbReference>
<dbReference type="PANTHER" id="PTHR48458">
    <property type="entry name" value="SET DOMAIN-CONTAINING PROTEIN"/>
    <property type="match status" value="1"/>
</dbReference>
<evidence type="ECO:0000256" key="1">
    <source>
        <dbReference type="SAM" id="MobiDB-lite"/>
    </source>
</evidence>